<dbReference type="AlphaFoldDB" id="A0A250KS73"/>
<reference evidence="1 2" key="1">
    <citation type="submission" date="2016-12" db="EMBL/GenBank/DDBJ databases">
        <title>Genome sequencing of Methylocaldum marinum.</title>
        <authorList>
            <person name="Takeuchi M."/>
            <person name="Kamagata Y."/>
            <person name="Hiraoka S."/>
            <person name="Oshima K."/>
            <person name="Hattori M."/>
            <person name="Iwasaki W."/>
        </authorList>
    </citation>
    <scope>NUCLEOTIDE SEQUENCE [LARGE SCALE GENOMIC DNA]</scope>
    <source>
        <strain evidence="1 2">S8</strain>
    </source>
</reference>
<keyword evidence="2" id="KW-1185">Reference proteome</keyword>
<proteinExistence type="predicted"/>
<dbReference type="KEGG" id="mmai:sS8_2554"/>
<evidence type="ECO:0000313" key="1">
    <source>
        <dbReference type="EMBL" id="BBA34505.1"/>
    </source>
</evidence>
<dbReference type="EMBL" id="AP017928">
    <property type="protein sequence ID" value="BBA34505.1"/>
    <property type="molecule type" value="Genomic_DNA"/>
</dbReference>
<accession>A0A250KS73</accession>
<gene>
    <name evidence="1" type="ORF">sS8_2554</name>
</gene>
<evidence type="ECO:0000313" key="2">
    <source>
        <dbReference type="Proteomes" id="UP000266313"/>
    </source>
</evidence>
<name>A0A250KS73_9GAMM</name>
<dbReference type="Proteomes" id="UP000266313">
    <property type="component" value="Chromosome"/>
</dbReference>
<dbReference type="RefSeq" id="WP_119629897.1">
    <property type="nucleotide sequence ID" value="NZ_AP017928.1"/>
</dbReference>
<protein>
    <submittedName>
        <fullName evidence="1">Uncharacterized protein</fullName>
    </submittedName>
</protein>
<organism evidence="1 2">
    <name type="scientific">Methylocaldum marinum</name>
    <dbReference type="NCBI Taxonomy" id="1432792"/>
    <lineage>
        <taxon>Bacteria</taxon>
        <taxon>Pseudomonadati</taxon>
        <taxon>Pseudomonadota</taxon>
        <taxon>Gammaproteobacteria</taxon>
        <taxon>Methylococcales</taxon>
        <taxon>Methylococcaceae</taxon>
        <taxon>Methylocaldum</taxon>
    </lineage>
</organism>
<sequence length="72" mass="7821">MQVTHTGHGTAAHHAKDMEYLAHLSAQGSDIIDHSVFTGEDWKAVHAAHAAFIQTLGRAYRRKWAIAAKGAT</sequence>